<feature type="compositionally biased region" description="Acidic residues" evidence="1">
    <location>
        <begin position="45"/>
        <end position="59"/>
    </location>
</feature>
<feature type="compositionally biased region" description="Basic and acidic residues" evidence="1">
    <location>
        <begin position="23"/>
        <end position="44"/>
    </location>
</feature>
<evidence type="ECO:0000313" key="2">
    <source>
        <dbReference type="EMBL" id="WAP70825.1"/>
    </source>
</evidence>
<proteinExistence type="predicted"/>
<accession>A0ABY7C7N7</accession>
<dbReference type="RefSeq" id="WP_268883358.1">
    <property type="nucleotide sequence ID" value="NZ_CP114029.1"/>
</dbReference>
<feature type="region of interest" description="Disordered" evidence="1">
    <location>
        <begin position="1"/>
        <end position="59"/>
    </location>
</feature>
<evidence type="ECO:0000256" key="1">
    <source>
        <dbReference type="SAM" id="MobiDB-lite"/>
    </source>
</evidence>
<evidence type="ECO:0000313" key="3">
    <source>
        <dbReference type="Proteomes" id="UP001164020"/>
    </source>
</evidence>
<gene>
    <name evidence="2" type="ORF">OH818_12975</name>
</gene>
<sequence length="59" mass="6581">MADTKHPKSDEAGKPDVVGNAFERTDHAFAGEEDGERLIGKDIPLEEQEREDEEKNDLA</sequence>
<protein>
    <submittedName>
        <fullName evidence="2">Uncharacterized protein</fullName>
    </submittedName>
</protein>
<feature type="compositionally biased region" description="Basic and acidic residues" evidence="1">
    <location>
        <begin position="1"/>
        <end position="14"/>
    </location>
</feature>
<organism evidence="2 3">
    <name type="scientific">Jiella pelagia</name>
    <dbReference type="NCBI Taxonomy" id="2986949"/>
    <lineage>
        <taxon>Bacteria</taxon>
        <taxon>Pseudomonadati</taxon>
        <taxon>Pseudomonadota</taxon>
        <taxon>Alphaproteobacteria</taxon>
        <taxon>Hyphomicrobiales</taxon>
        <taxon>Aurantimonadaceae</taxon>
        <taxon>Jiella</taxon>
    </lineage>
</organism>
<keyword evidence="3" id="KW-1185">Reference proteome</keyword>
<dbReference type="Proteomes" id="UP001164020">
    <property type="component" value="Chromosome"/>
</dbReference>
<name>A0ABY7C7N7_9HYPH</name>
<dbReference type="EMBL" id="CP114029">
    <property type="protein sequence ID" value="WAP70825.1"/>
    <property type="molecule type" value="Genomic_DNA"/>
</dbReference>
<reference evidence="2" key="1">
    <citation type="submission" date="2022-12" db="EMBL/GenBank/DDBJ databases">
        <title>Jiella pelagia sp. nov., isolated from phosphonate enriched culture of Northwest Pacific surface seawater.</title>
        <authorList>
            <person name="Shin D.Y."/>
            <person name="Hwang C.Y."/>
        </authorList>
    </citation>
    <scope>NUCLEOTIDE SEQUENCE</scope>
    <source>
        <strain evidence="2">HL-NP1</strain>
    </source>
</reference>